<dbReference type="Gene3D" id="3.30.565.10">
    <property type="entry name" value="Histidine kinase-like ATPase, C-terminal domain"/>
    <property type="match status" value="1"/>
</dbReference>
<dbReference type="Pfam" id="PF06580">
    <property type="entry name" value="His_kinase"/>
    <property type="match status" value="1"/>
</dbReference>
<keyword evidence="10" id="KW-1185">Reference proteome</keyword>
<comment type="subcellular location">
    <subcellularLocation>
        <location evidence="1">Cell membrane</location>
        <topology evidence="1">Multi-pass membrane protein</topology>
    </subcellularLocation>
</comment>
<evidence type="ECO:0000256" key="6">
    <source>
        <dbReference type="ARBA" id="ARBA00023136"/>
    </source>
</evidence>
<keyword evidence="4" id="KW-0808">Transferase</keyword>
<evidence type="ECO:0000256" key="4">
    <source>
        <dbReference type="ARBA" id="ARBA00022679"/>
    </source>
</evidence>
<keyword evidence="7" id="KW-1133">Transmembrane helix</keyword>
<dbReference type="InterPro" id="IPR003594">
    <property type="entry name" value="HATPase_dom"/>
</dbReference>
<feature type="transmembrane region" description="Helical" evidence="7">
    <location>
        <begin position="20"/>
        <end position="38"/>
    </location>
</feature>
<name>A0ABR5A8Z5_9BACL</name>
<evidence type="ECO:0000256" key="1">
    <source>
        <dbReference type="ARBA" id="ARBA00004651"/>
    </source>
</evidence>
<reference evidence="9 10" key="1">
    <citation type="submission" date="2014-12" db="EMBL/GenBank/DDBJ databases">
        <title>Draft genome sequence of Cohnella kolymensis strain B-2846.</title>
        <authorList>
            <person name="Karlyshev A.V."/>
            <person name="Kudryashova E.B."/>
        </authorList>
    </citation>
    <scope>NUCLEOTIDE SEQUENCE [LARGE SCALE GENOMIC DNA]</scope>
    <source>
        <strain evidence="9 10">VKM B-2846</strain>
    </source>
</reference>
<evidence type="ECO:0000256" key="7">
    <source>
        <dbReference type="SAM" id="Phobius"/>
    </source>
</evidence>
<proteinExistence type="predicted"/>
<evidence type="ECO:0000256" key="2">
    <source>
        <dbReference type="ARBA" id="ARBA00022475"/>
    </source>
</evidence>
<keyword evidence="3" id="KW-0597">Phosphoprotein</keyword>
<dbReference type="SUPFAM" id="SSF55874">
    <property type="entry name" value="ATPase domain of HSP90 chaperone/DNA topoisomerase II/histidine kinase"/>
    <property type="match status" value="1"/>
</dbReference>
<accession>A0ABR5A8Z5</accession>
<organism evidence="9 10">
    <name type="scientific">Cohnella kolymensis</name>
    <dbReference type="NCBI Taxonomy" id="1590652"/>
    <lineage>
        <taxon>Bacteria</taxon>
        <taxon>Bacillati</taxon>
        <taxon>Bacillota</taxon>
        <taxon>Bacilli</taxon>
        <taxon>Bacillales</taxon>
        <taxon>Paenibacillaceae</taxon>
        <taxon>Cohnella</taxon>
    </lineage>
</organism>
<feature type="domain" description="HAMP" evidence="8">
    <location>
        <begin position="328"/>
        <end position="381"/>
    </location>
</feature>
<evidence type="ECO:0000259" key="8">
    <source>
        <dbReference type="PROSITE" id="PS50885"/>
    </source>
</evidence>
<dbReference type="InterPro" id="IPR050640">
    <property type="entry name" value="Bact_2-comp_sensor_kinase"/>
</dbReference>
<dbReference type="InterPro" id="IPR003660">
    <property type="entry name" value="HAMP_dom"/>
</dbReference>
<keyword evidence="6 7" id="KW-0472">Membrane</keyword>
<dbReference type="InterPro" id="IPR010559">
    <property type="entry name" value="Sig_transdc_His_kin_internal"/>
</dbReference>
<dbReference type="Pfam" id="PF02518">
    <property type="entry name" value="HATPase_c"/>
    <property type="match status" value="1"/>
</dbReference>
<dbReference type="PANTHER" id="PTHR34220:SF7">
    <property type="entry name" value="SENSOR HISTIDINE KINASE YPDA"/>
    <property type="match status" value="1"/>
</dbReference>
<dbReference type="EMBL" id="JXAL01000001">
    <property type="protein sequence ID" value="KIL37474.1"/>
    <property type="molecule type" value="Genomic_DNA"/>
</dbReference>
<feature type="transmembrane region" description="Helical" evidence="7">
    <location>
        <begin position="307"/>
        <end position="327"/>
    </location>
</feature>
<dbReference type="PANTHER" id="PTHR34220">
    <property type="entry name" value="SENSOR HISTIDINE KINASE YPDA"/>
    <property type="match status" value="1"/>
</dbReference>
<dbReference type="PROSITE" id="PS50885">
    <property type="entry name" value="HAMP"/>
    <property type="match status" value="1"/>
</dbReference>
<gene>
    <name evidence="9" type="ORF">SD71_02220</name>
</gene>
<evidence type="ECO:0000313" key="10">
    <source>
        <dbReference type="Proteomes" id="UP000054526"/>
    </source>
</evidence>
<keyword evidence="2" id="KW-1003">Cell membrane</keyword>
<dbReference type="InterPro" id="IPR036890">
    <property type="entry name" value="HATPase_C_sf"/>
</dbReference>
<keyword evidence="5 9" id="KW-0418">Kinase</keyword>
<dbReference type="Gene3D" id="6.10.340.10">
    <property type="match status" value="1"/>
</dbReference>
<dbReference type="Proteomes" id="UP000054526">
    <property type="component" value="Unassembled WGS sequence"/>
</dbReference>
<evidence type="ECO:0000313" key="9">
    <source>
        <dbReference type="EMBL" id="KIL37474.1"/>
    </source>
</evidence>
<dbReference type="GO" id="GO:0016301">
    <property type="term" value="F:kinase activity"/>
    <property type="evidence" value="ECO:0007669"/>
    <property type="project" value="UniProtKB-KW"/>
</dbReference>
<dbReference type="RefSeq" id="WP_041058965.1">
    <property type="nucleotide sequence ID" value="NZ_JXAL01000001.1"/>
</dbReference>
<evidence type="ECO:0000256" key="3">
    <source>
        <dbReference type="ARBA" id="ARBA00022553"/>
    </source>
</evidence>
<protein>
    <submittedName>
        <fullName evidence="9">Histidine kinase</fullName>
    </submittedName>
</protein>
<keyword evidence="7" id="KW-0812">Transmembrane</keyword>
<evidence type="ECO:0000256" key="5">
    <source>
        <dbReference type="ARBA" id="ARBA00022777"/>
    </source>
</evidence>
<comment type="caution">
    <text evidence="9">The sequence shown here is derived from an EMBL/GenBank/DDBJ whole genome shotgun (WGS) entry which is preliminary data.</text>
</comment>
<dbReference type="SMART" id="SM00387">
    <property type="entry name" value="HATPase_c"/>
    <property type="match status" value="1"/>
</dbReference>
<sequence length="602" mass="68451">MRAWFGNGNPLTKMSVKQQFLLLFVLLISPVFVLHWYGNSKAEQILTRHVTEAYRELNKENHLLIGRDLGAIDQVTRTIIQNPLVQSLGTWESETIYERVREYVHMEQLLTSYSQGGVDGEAMSFSLYIYDPDQYYSFAPDNFTSTEGVYFYNDKTVPVWMEDAVSRKGSGFLTLLDKNWPIAGKKTLAYVRAVNSTAHGGKAIGALVVTNMEHTIRESLRTVSLPFGEIYLTDSNNRILAATTPEMGSILQVDPEYEAKIKPGGTVDFMSSGYVYVVNANPSLSRQLYYLIPVKTLLRQQSELTRVIQLISIVYAAFAAIVMVYQWRSLIAPLHKLASFIRTYEPGKLVPSTPGAGRRDEVGVLIASVYDSTRRINDFVEYKYLMELKQKESQLQLLYQQINPHLLYNTLESIYWKSILEGNSESAEMIKELSKLMKIALSRGRELITLREELEHAQAYTGLQRKRYEYGFQVEWSISDEVLDRLIPKVTLQPLIENAINHGVKNMGEDGRIIVTAYARDKDMIITVEDNGYKEADMQAIDKLLNEEQSHPDLGYGIRNVHQRIRLHFGDAFGLTYRREPGVATIATIILPIGETSPVPEQ</sequence>